<dbReference type="EMBL" id="UGNP01000001">
    <property type="protein sequence ID" value="STX11073.1"/>
    <property type="molecule type" value="Genomic_DNA"/>
</dbReference>
<reference evidence="9 11" key="2">
    <citation type="submission" date="2019-03" db="EMBL/GenBank/DDBJ databases">
        <title>Genomic Encyclopedia of Type Strains, Phase IV (KMG-IV): sequencing the most valuable type-strain genomes for metagenomic binning, comparative biology and taxonomic classification.</title>
        <authorList>
            <person name="Goeker M."/>
        </authorList>
    </citation>
    <scope>NUCLEOTIDE SEQUENCE [LARGE SCALE GENOMIC DNA]</scope>
    <source>
        <strain evidence="9 11">DSM 20580</strain>
    </source>
</reference>
<evidence type="ECO:0000256" key="3">
    <source>
        <dbReference type="ARBA" id="ARBA00022692"/>
    </source>
</evidence>
<evidence type="ECO:0000256" key="6">
    <source>
        <dbReference type="SAM" id="Phobius"/>
    </source>
</evidence>
<reference evidence="8 10" key="1">
    <citation type="submission" date="2018-06" db="EMBL/GenBank/DDBJ databases">
        <authorList>
            <consortium name="Pathogen Informatics"/>
            <person name="Doyle S."/>
        </authorList>
    </citation>
    <scope>NUCLEOTIDE SEQUENCE [LARGE SCALE GENOMIC DNA]</scope>
    <source>
        <strain evidence="8 10">NCTC10597</strain>
    </source>
</reference>
<feature type="domain" description="ABC3 transporter permease C-terminal" evidence="7">
    <location>
        <begin position="221"/>
        <end position="320"/>
    </location>
</feature>
<accession>A0A8B4QE17</accession>
<gene>
    <name evidence="9" type="ORF">DFR61_11836</name>
    <name evidence="8" type="ORF">NCTC10597_02869</name>
</gene>
<protein>
    <submittedName>
        <fullName evidence="8">Acidobacterial duplicated orphan permease</fullName>
    </submittedName>
    <submittedName>
        <fullName evidence="9">FtsX-like permease family protein</fullName>
    </submittedName>
</protein>
<evidence type="ECO:0000313" key="8">
    <source>
        <dbReference type="EMBL" id="STX11073.1"/>
    </source>
</evidence>
<keyword evidence="2" id="KW-1003">Cell membrane</keyword>
<dbReference type="RefSeq" id="WP_109349724.1">
    <property type="nucleotide sequence ID" value="NZ_BJUE01000010.1"/>
</dbReference>
<keyword evidence="3 6" id="KW-0812">Transmembrane</keyword>
<evidence type="ECO:0000256" key="2">
    <source>
        <dbReference type="ARBA" id="ARBA00022475"/>
    </source>
</evidence>
<evidence type="ECO:0000256" key="5">
    <source>
        <dbReference type="ARBA" id="ARBA00023136"/>
    </source>
</evidence>
<evidence type="ECO:0000256" key="4">
    <source>
        <dbReference type="ARBA" id="ARBA00022989"/>
    </source>
</evidence>
<keyword evidence="5 6" id="KW-0472">Membrane</keyword>
<keyword evidence="11" id="KW-1185">Reference proteome</keyword>
<dbReference type="Pfam" id="PF02687">
    <property type="entry name" value="FtsX"/>
    <property type="match status" value="1"/>
</dbReference>
<feature type="transmembrane region" description="Helical" evidence="6">
    <location>
        <begin position="305"/>
        <end position="325"/>
    </location>
</feature>
<feature type="transmembrane region" description="Helical" evidence="6">
    <location>
        <begin position="7"/>
        <end position="29"/>
    </location>
</feature>
<dbReference type="Proteomes" id="UP000254330">
    <property type="component" value="Unassembled WGS sequence"/>
</dbReference>
<sequence>MPYKKSLYLFIYYIIFVVFVCLVFSSLAASFENSGKLEDGLTEQSFQMVVSQDEGESVRVKTWLDFIREKESSFILMKRDSSYVSKEIFLQNYPFRLASEKRIEHLPDQSAFIDQDVQQNSMNRSDGKVIHAFGKDYIVYGTFNNPNDSLRMNSTIYYSMNEQNVFEGEFLIDGIAEKKLRQFVHDFQKHYAHLNIELTANQLSIVERITFVFKEQMILLVVLMLTLILIVINTIATIITWIESRKEEIQIRYLVGGSSKGIQWDLLKDYWLIVSCSFLVGTLIAYAIYQLGLFDILIQSFRLDAVVYSFIFCFVLGTSIAYPSIRYYDQSHIVKRGEKVK</sequence>
<evidence type="ECO:0000313" key="10">
    <source>
        <dbReference type="Proteomes" id="UP000254330"/>
    </source>
</evidence>
<dbReference type="OrthoDB" id="2676810at2"/>
<name>A0A8B4QE17_9BACL</name>
<evidence type="ECO:0000313" key="11">
    <source>
        <dbReference type="Proteomes" id="UP000294641"/>
    </source>
</evidence>
<keyword evidence="4 6" id="KW-1133">Transmembrane helix</keyword>
<dbReference type="Proteomes" id="UP000294641">
    <property type="component" value="Unassembled WGS sequence"/>
</dbReference>
<dbReference type="EMBL" id="SNZG01000018">
    <property type="protein sequence ID" value="TDR37910.1"/>
    <property type="molecule type" value="Genomic_DNA"/>
</dbReference>
<feature type="transmembrane region" description="Helical" evidence="6">
    <location>
        <begin position="217"/>
        <end position="242"/>
    </location>
</feature>
<comment type="subcellular location">
    <subcellularLocation>
        <location evidence="1">Cell membrane</location>
        <topology evidence="1">Multi-pass membrane protein</topology>
    </subcellularLocation>
</comment>
<proteinExistence type="predicted"/>
<dbReference type="AlphaFoldDB" id="A0A8B4QE17"/>
<comment type="caution">
    <text evidence="8">The sequence shown here is derived from an EMBL/GenBank/DDBJ whole genome shotgun (WGS) entry which is preliminary data.</text>
</comment>
<dbReference type="InterPro" id="IPR003838">
    <property type="entry name" value="ABC3_permease_C"/>
</dbReference>
<evidence type="ECO:0000259" key="7">
    <source>
        <dbReference type="Pfam" id="PF02687"/>
    </source>
</evidence>
<evidence type="ECO:0000256" key="1">
    <source>
        <dbReference type="ARBA" id="ARBA00004651"/>
    </source>
</evidence>
<organism evidence="8 10">
    <name type="scientific">Kurthia zopfii</name>
    <dbReference type="NCBI Taxonomy" id="1650"/>
    <lineage>
        <taxon>Bacteria</taxon>
        <taxon>Bacillati</taxon>
        <taxon>Bacillota</taxon>
        <taxon>Bacilli</taxon>
        <taxon>Bacillales</taxon>
        <taxon>Caryophanaceae</taxon>
        <taxon>Kurthia</taxon>
    </lineage>
</organism>
<evidence type="ECO:0000313" key="9">
    <source>
        <dbReference type="EMBL" id="TDR37910.1"/>
    </source>
</evidence>
<dbReference type="GO" id="GO:0005886">
    <property type="term" value="C:plasma membrane"/>
    <property type="evidence" value="ECO:0007669"/>
    <property type="project" value="UniProtKB-SubCell"/>
</dbReference>
<feature type="transmembrane region" description="Helical" evidence="6">
    <location>
        <begin position="270"/>
        <end position="293"/>
    </location>
</feature>